<dbReference type="HOGENOM" id="CLU_064266_1_0_7"/>
<evidence type="ECO:0000313" key="2">
    <source>
        <dbReference type="EMBL" id="ETD22174.1"/>
    </source>
</evidence>
<dbReference type="AlphaFoldDB" id="V8C480"/>
<dbReference type="PANTHER" id="PTHR33295">
    <property type="entry name" value="ATPASE"/>
    <property type="match status" value="1"/>
</dbReference>
<reference evidence="2 3" key="1">
    <citation type="journal article" date="2014" name="Genome Announc.">
        <title>Draft genome sequences of six enterohepatic helicobacter species isolated from humans and one from rhesus macaques.</title>
        <authorList>
            <person name="Shen Z."/>
            <person name="Sheh A."/>
            <person name="Young S.K."/>
            <person name="Abouelliel A."/>
            <person name="Ward D.V."/>
            <person name="Earl A.M."/>
            <person name="Fox J.G."/>
        </authorList>
    </citation>
    <scope>NUCLEOTIDE SEQUENCE [LARGE SCALE GENOMIC DNA]</scope>
    <source>
        <strain evidence="2 3">MIT 99-5501</strain>
    </source>
</reference>
<feature type="domain" description="AAA+ ATPase" evidence="1">
    <location>
        <begin position="25"/>
        <end position="164"/>
    </location>
</feature>
<comment type="caution">
    <text evidence="2">The sequence shown here is derived from an EMBL/GenBank/DDBJ whole genome shotgun (WGS) entry which is preliminary data.</text>
</comment>
<protein>
    <recommendedName>
        <fullName evidence="1">AAA+ ATPase domain-containing protein</fullName>
    </recommendedName>
</protein>
<keyword evidence="3" id="KW-1185">Reference proteome</keyword>
<dbReference type="PATRIC" id="fig|1357400.3.peg.2577"/>
<dbReference type="eggNOG" id="COG1373">
    <property type="taxonomic scope" value="Bacteria"/>
</dbReference>
<name>V8C480_9HELI</name>
<evidence type="ECO:0000313" key="3">
    <source>
        <dbReference type="Proteomes" id="UP000018731"/>
    </source>
</evidence>
<evidence type="ECO:0000259" key="1">
    <source>
        <dbReference type="SMART" id="SM00382"/>
    </source>
</evidence>
<dbReference type="SUPFAM" id="SSF52540">
    <property type="entry name" value="P-loop containing nucleoside triphosphate hydrolases"/>
    <property type="match status" value="1"/>
</dbReference>
<dbReference type="InterPro" id="IPR027417">
    <property type="entry name" value="P-loop_NTPase"/>
</dbReference>
<dbReference type="Gene3D" id="3.40.50.300">
    <property type="entry name" value="P-loop containing nucleotide triphosphate hydrolases"/>
    <property type="match status" value="1"/>
</dbReference>
<dbReference type="EMBL" id="AZJI01000010">
    <property type="protein sequence ID" value="ETD22174.1"/>
    <property type="molecule type" value="Genomic_DNA"/>
</dbReference>
<dbReference type="InterPro" id="IPR003593">
    <property type="entry name" value="AAA+_ATPase"/>
</dbReference>
<sequence length="404" mass="46059">MLESNILYEQSRASSAFLPRPYPQKDTPLLIYGPPKSGKTSLALEYAKNVKNAKRVVFVDCADMRFCLEDTQKELLKAFLEKAFDLLVVDNYDISSLALSPSSKPSLISSAESTLSRTATPALTLPNLSNIILVCASPICDKQGLSKYPTHHFAHHLAHLRQMRVLPLSFREFVSFSKAQKLESIFSTFLKSGNLPEMPFLTESKHTARNQEIIRLAYQKHARIFQEILDFQGQNFSAYSLLRKLKPSLKTSKDTIYAFIESLKSQQSIFLLPHTQNRSKPKLYLYNFALPYALSASPHFQHIFENMVFCELLLKHSNPFSEITQAKSSTPKSLISYDEECDFLVNDIAYIVMPFPNDALLKARLQKLTKKYKKVIFISIEHSEKQSEYEVQSFIDFALDDEVG</sequence>
<organism evidence="2 3">
    <name type="scientific">Helicobacter macacae MIT 99-5501</name>
    <dbReference type="NCBI Taxonomy" id="1357400"/>
    <lineage>
        <taxon>Bacteria</taxon>
        <taxon>Pseudomonadati</taxon>
        <taxon>Campylobacterota</taxon>
        <taxon>Epsilonproteobacteria</taxon>
        <taxon>Campylobacterales</taxon>
        <taxon>Helicobacteraceae</taxon>
        <taxon>Helicobacter</taxon>
    </lineage>
</organism>
<dbReference type="STRING" id="1357400.HMPREF2086_01901"/>
<dbReference type="Proteomes" id="UP000018731">
    <property type="component" value="Unassembled WGS sequence"/>
</dbReference>
<dbReference type="SMART" id="SM00382">
    <property type="entry name" value="AAA"/>
    <property type="match status" value="1"/>
</dbReference>
<accession>V8C480</accession>
<dbReference type="OrthoDB" id="5372242at2"/>
<dbReference type="PANTHER" id="PTHR33295:SF18">
    <property type="entry name" value="AAA+ ATPASE DOMAIN-CONTAINING PROTEIN"/>
    <property type="match status" value="1"/>
</dbReference>
<dbReference type="RefSeq" id="WP_023928732.1">
    <property type="nucleotide sequence ID" value="NZ_KI669456.1"/>
</dbReference>
<gene>
    <name evidence="2" type="ORF">HMPREF2086_01901</name>
</gene>
<proteinExistence type="predicted"/>